<feature type="domain" description="AB hydrolase-1" evidence="1">
    <location>
        <begin position="16"/>
        <end position="239"/>
    </location>
</feature>
<reference evidence="2 3" key="1">
    <citation type="submission" date="2020-08" db="EMBL/GenBank/DDBJ databases">
        <title>Sequencing the genomes of 1000 actinobacteria strains.</title>
        <authorList>
            <person name="Klenk H.-P."/>
        </authorList>
    </citation>
    <scope>NUCLEOTIDE SEQUENCE [LARGE SCALE GENOMIC DNA]</scope>
    <source>
        <strain evidence="2 3">DSM 46659</strain>
    </source>
</reference>
<dbReference type="PANTHER" id="PTHR43433">
    <property type="entry name" value="HYDROLASE, ALPHA/BETA FOLD FAMILY PROTEIN"/>
    <property type="match status" value="1"/>
</dbReference>
<dbReference type="NCBIfam" id="TIGR02427">
    <property type="entry name" value="protocat_pcaD"/>
    <property type="match status" value="1"/>
</dbReference>
<dbReference type="PANTHER" id="PTHR43433:SF5">
    <property type="entry name" value="AB HYDROLASE-1 DOMAIN-CONTAINING PROTEIN"/>
    <property type="match status" value="1"/>
</dbReference>
<gene>
    <name evidence="2" type="ORF">HNR23_000976</name>
</gene>
<dbReference type="InterPro" id="IPR026968">
    <property type="entry name" value="PcaD/CatD"/>
</dbReference>
<keyword evidence="3" id="KW-1185">Reference proteome</keyword>
<comment type="caution">
    <text evidence="2">The sequence shown here is derived from an EMBL/GenBank/DDBJ whole genome shotgun (WGS) entry which is preliminary data.</text>
</comment>
<dbReference type="SUPFAM" id="SSF53474">
    <property type="entry name" value="alpha/beta-Hydrolases"/>
    <property type="match status" value="1"/>
</dbReference>
<proteinExistence type="predicted"/>
<evidence type="ECO:0000313" key="3">
    <source>
        <dbReference type="Proteomes" id="UP000546642"/>
    </source>
</evidence>
<dbReference type="RefSeq" id="WP_184073922.1">
    <property type="nucleotide sequence ID" value="NZ_JACHDS010000001.1"/>
</dbReference>
<dbReference type="InterPro" id="IPR050471">
    <property type="entry name" value="AB_hydrolase"/>
</dbReference>
<dbReference type="Pfam" id="PF00561">
    <property type="entry name" value="Abhydrolase_1"/>
    <property type="match status" value="1"/>
</dbReference>
<evidence type="ECO:0000313" key="2">
    <source>
        <dbReference type="EMBL" id="MBB6170916.1"/>
    </source>
</evidence>
<keyword evidence="2" id="KW-0378">Hydrolase</keyword>
<dbReference type="EMBL" id="JACHDS010000001">
    <property type="protein sequence ID" value="MBB6170916.1"/>
    <property type="molecule type" value="Genomic_DNA"/>
</dbReference>
<dbReference type="EC" id="3.1.1.24" evidence="2"/>
<accession>A0A7X0D4L5</accession>
<dbReference type="Proteomes" id="UP000546642">
    <property type="component" value="Unassembled WGS sequence"/>
</dbReference>
<dbReference type="GO" id="GO:0042952">
    <property type="term" value="P:beta-ketoadipate pathway"/>
    <property type="evidence" value="ECO:0007669"/>
    <property type="project" value="InterPro"/>
</dbReference>
<sequence>MSVDVHATADGPADAPVVVLSGSLGSTLEMWEPQVAALAERFRVVRYDIRGHGRSPVPDGPYSMADLGGDVLRLLDRLGADRACFAGLSIGGMTGLWLAAHAPERVDRLAVLCTSALLGPADSWAQRAATVRERGAGAVAEAVVGRWFTPGFARREPGVAERMRAMVASTPAEGYAGCCTAIGRMDLRADLAAITAPTLVVAGADDPATPPEHAERIAAGITGARLRVLADAAHLASWEQADEVNGLLLGHFAPVGADPAADARPTT</sequence>
<evidence type="ECO:0000259" key="1">
    <source>
        <dbReference type="Pfam" id="PF00561"/>
    </source>
</evidence>
<organism evidence="2 3">
    <name type="scientific">Nocardiopsis mwathae</name>
    <dbReference type="NCBI Taxonomy" id="1472723"/>
    <lineage>
        <taxon>Bacteria</taxon>
        <taxon>Bacillati</taxon>
        <taxon>Actinomycetota</taxon>
        <taxon>Actinomycetes</taxon>
        <taxon>Streptosporangiales</taxon>
        <taxon>Nocardiopsidaceae</taxon>
        <taxon>Nocardiopsis</taxon>
    </lineage>
</organism>
<protein>
    <submittedName>
        <fullName evidence="2">3-oxoadipate enol-lactonase</fullName>
        <ecNumber evidence="2">3.1.1.24</ecNumber>
    </submittedName>
</protein>
<name>A0A7X0D4L5_9ACTN</name>
<dbReference type="PRINTS" id="PR00111">
    <property type="entry name" value="ABHYDROLASE"/>
</dbReference>
<dbReference type="GO" id="GO:0047570">
    <property type="term" value="F:3-oxoadipate enol-lactonase activity"/>
    <property type="evidence" value="ECO:0007669"/>
    <property type="project" value="UniProtKB-EC"/>
</dbReference>
<dbReference type="InterPro" id="IPR000073">
    <property type="entry name" value="AB_hydrolase_1"/>
</dbReference>
<dbReference type="Gene3D" id="3.40.50.1820">
    <property type="entry name" value="alpha/beta hydrolase"/>
    <property type="match status" value="1"/>
</dbReference>
<dbReference type="AlphaFoldDB" id="A0A7X0D4L5"/>
<dbReference type="InterPro" id="IPR029058">
    <property type="entry name" value="AB_hydrolase_fold"/>
</dbReference>